<feature type="compositionally biased region" description="Basic and acidic residues" evidence="1">
    <location>
        <begin position="466"/>
        <end position="475"/>
    </location>
</feature>
<feature type="compositionally biased region" description="Polar residues" evidence="1">
    <location>
        <begin position="244"/>
        <end position="259"/>
    </location>
</feature>
<feature type="compositionally biased region" description="Gly residues" evidence="1">
    <location>
        <begin position="450"/>
        <end position="464"/>
    </location>
</feature>
<dbReference type="Proteomes" id="UP001595690">
    <property type="component" value="Unassembled WGS sequence"/>
</dbReference>
<organism evidence="2 3">
    <name type="scientific">Lentzea rhizosphaerae</name>
    <dbReference type="NCBI Taxonomy" id="2041025"/>
    <lineage>
        <taxon>Bacteria</taxon>
        <taxon>Bacillati</taxon>
        <taxon>Actinomycetota</taxon>
        <taxon>Actinomycetes</taxon>
        <taxon>Pseudonocardiales</taxon>
        <taxon>Pseudonocardiaceae</taxon>
        <taxon>Lentzea</taxon>
    </lineage>
</organism>
<evidence type="ECO:0008006" key="4">
    <source>
        <dbReference type="Google" id="ProtNLM"/>
    </source>
</evidence>
<gene>
    <name evidence="2" type="ORF">ACFOWZ_01805</name>
</gene>
<dbReference type="Gene3D" id="1.20.1260.20">
    <property type="entry name" value="PPE superfamily"/>
    <property type="match status" value="1"/>
</dbReference>
<feature type="compositionally biased region" description="Low complexity" evidence="1">
    <location>
        <begin position="405"/>
        <end position="422"/>
    </location>
</feature>
<feature type="compositionally biased region" description="Basic and acidic residues" evidence="1">
    <location>
        <begin position="165"/>
        <end position="174"/>
    </location>
</feature>
<evidence type="ECO:0000256" key="1">
    <source>
        <dbReference type="SAM" id="MobiDB-lite"/>
    </source>
</evidence>
<name>A0ABV8BIG2_9PSEU</name>
<protein>
    <recommendedName>
        <fullName evidence="4">PPE family protein</fullName>
    </recommendedName>
</protein>
<dbReference type="RefSeq" id="WP_382367570.1">
    <property type="nucleotide sequence ID" value="NZ_JBHRZI010000004.1"/>
</dbReference>
<feature type="compositionally biased region" description="Pro residues" evidence="1">
    <location>
        <begin position="226"/>
        <end position="238"/>
    </location>
</feature>
<accession>A0ABV8BIG2</accession>
<keyword evidence="3" id="KW-1185">Reference proteome</keyword>
<sequence length="512" mass="49966">MLPENDLVLRATQNWAARSHRELYDSVHHFNDPGQAGEIGSEWAQFGAELTESAQLITKRVAASESGWTGAAAEGARAAIRGLAEWITLTAKTAVEVGDRVAAQGRIMATARATMPEPSNFTLDAAARGQGDPGLAGFTASAADIQAASEKARAAHEQAVTVMETMEKQSHEIDASTPAFTAPYNPVTGKAEEPPQPMMLRSTDGPSLSGASGAPVVGTQSTPDSSAPPSPSGAPPVAPAATYSGPSGSPAPQIQQPSYQPAAHHSPADGTAVAAASAPSYQPQSYSAPSAGGYSAPAEQRPVSYGVPPWTPPQSVPRTSTSGAAPRTSTGTSGTAPRTSTGTPGAARPVPNADPHSAARPTTTGPTGSGGAGGGARPGVTAGPGGSGGFGGGGGGGAGRGGFPAGQFTSGGQSGGAPMQAGGAAGVTSQGRGPVPAGGVGPGAAAAAGAGQGAAGGPMGGPASGKGEEDKEHRAASYLMAGDLFEVPGENLPPSVIGGAKPKKKPSPEPSP</sequence>
<reference evidence="3" key="1">
    <citation type="journal article" date="2019" name="Int. J. Syst. Evol. Microbiol.">
        <title>The Global Catalogue of Microorganisms (GCM) 10K type strain sequencing project: providing services to taxonomists for standard genome sequencing and annotation.</title>
        <authorList>
            <consortium name="The Broad Institute Genomics Platform"/>
            <consortium name="The Broad Institute Genome Sequencing Center for Infectious Disease"/>
            <person name="Wu L."/>
            <person name="Ma J."/>
        </authorList>
    </citation>
    <scope>NUCLEOTIDE SEQUENCE [LARGE SCALE GENOMIC DNA]</scope>
    <source>
        <strain evidence="3">CGMCC 4.7405</strain>
    </source>
</reference>
<dbReference type="EMBL" id="JBHRZI010000004">
    <property type="protein sequence ID" value="MFC3890193.1"/>
    <property type="molecule type" value="Genomic_DNA"/>
</dbReference>
<proteinExistence type="predicted"/>
<evidence type="ECO:0000313" key="2">
    <source>
        <dbReference type="EMBL" id="MFC3890193.1"/>
    </source>
</evidence>
<feature type="compositionally biased region" description="Polar residues" evidence="1">
    <location>
        <begin position="316"/>
        <end position="343"/>
    </location>
</feature>
<feature type="compositionally biased region" description="Low complexity" evidence="1">
    <location>
        <begin position="274"/>
        <end position="298"/>
    </location>
</feature>
<feature type="region of interest" description="Disordered" evidence="1">
    <location>
        <begin position="165"/>
        <end position="512"/>
    </location>
</feature>
<dbReference type="InterPro" id="IPR038332">
    <property type="entry name" value="PPE_sf"/>
</dbReference>
<feature type="compositionally biased region" description="Gly residues" evidence="1">
    <location>
        <begin position="367"/>
        <end position="404"/>
    </location>
</feature>
<comment type="caution">
    <text evidence="2">The sequence shown here is derived from an EMBL/GenBank/DDBJ whole genome shotgun (WGS) entry which is preliminary data.</text>
</comment>
<evidence type="ECO:0000313" key="3">
    <source>
        <dbReference type="Proteomes" id="UP001595690"/>
    </source>
</evidence>